<dbReference type="EMBL" id="SMAL01000004">
    <property type="protein sequence ID" value="TCT14973.1"/>
    <property type="molecule type" value="Genomic_DNA"/>
</dbReference>
<comment type="cofactor">
    <cofactor evidence="1 6">
        <name>a divalent metal cation</name>
        <dbReference type="ChEBI" id="CHEBI:60240"/>
    </cofactor>
</comment>
<feature type="site" description="Important for substrate specificity" evidence="6">
    <location>
        <position position="71"/>
    </location>
</feature>
<sequence>MRKIVLASKSPRRKEILQSLKIPFQTITSDFDESICDIKEPSSLVKNLSQGKAESVMDLLKEPSLVIGSDTIVVFNNMILGKPKNEEEAFEFISMLEGKKHEVYSGIAIVDTESDNVYVNYEKTNVYMRHIKETEIQSYIKSGEPMDKAGAYGIQGIGSVFIERIEGDFYSVMGFPILKLYEGLNSFDINLFDFQG</sequence>
<evidence type="ECO:0000256" key="1">
    <source>
        <dbReference type="ARBA" id="ARBA00001968"/>
    </source>
</evidence>
<gene>
    <name evidence="7" type="ORF">EDC18_104123</name>
</gene>
<dbReference type="PANTHER" id="PTHR43213:SF5">
    <property type="entry name" value="BIFUNCTIONAL DTTP_UTP PYROPHOSPHATASE_METHYLTRANSFERASE PROTEIN-RELATED"/>
    <property type="match status" value="1"/>
</dbReference>
<comment type="caution">
    <text evidence="6">Lacks conserved residue(s) required for the propagation of feature annotation.</text>
</comment>
<dbReference type="AlphaFoldDB" id="A0A4R3MKJ9"/>
<dbReference type="HAMAP" id="MF_00528">
    <property type="entry name" value="Maf"/>
    <property type="match status" value="1"/>
</dbReference>
<dbReference type="GO" id="GO:0036221">
    <property type="term" value="F:UTP diphosphatase activity"/>
    <property type="evidence" value="ECO:0007669"/>
    <property type="project" value="RHEA"/>
</dbReference>
<organism evidence="7 8">
    <name type="scientific">Natranaerovirga pectinivora</name>
    <dbReference type="NCBI Taxonomy" id="682400"/>
    <lineage>
        <taxon>Bacteria</taxon>
        <taxon>Bacillati</taxon>
        <taxon>Bacillota</taxon>
        <taxon>Clostridia</taxon>
        <taxon>Lachnospirales</taxon>
        <taxon>Natranaerovirgaceae</taxon>
        <taxon>Natranaerovirga</taxon>
    </lineage>
</organism>
<dbReference type="FunFam" id="3.90.950.10:FF:000005">
    <property type="entry name" value="7-methyl-GTP pyrophosphatase"/>
    <property type="match status" value="1"/>
</dbReference>
<accession>A0A4R3MKJ9</accession>
<evidence type="ECO:0000256" key="5">
    <source>
        <dbReference type="ARBA" id="ARBA00023080"/>
    </source>
</evidence>
<evidence type="ECO:0000256" key="3">
    <source>
        <dbReference type="ARBA" id="ARBA00022490"/>
    </source>
</evidence>
<dbReference type="EC" id="3.6.1.9" evidence="6"/>
<dbReference type="PANTHER" id="PTHR43213">
    <property type="entry name" value="BIFUNCTIONAL DTTP/UTP PYROPHOSPHATASE/METHYLTRANSFERASE PROTEIN-RELATED"/>
    <property type="match status" value="1"/>
</dbReference>
<feature type="site" description="Important for substrate specificity" evidence="6">
    <location>
        <position position="155"/>
    </location>
</feature>
<dbReference type="OrthoDB" id="9807767at2"/>
<comment type="catalytic activity">
    <reaction evidence="6">
        <text>UTP + H2O = UMP + diphosphate + H(+)</text>
        <dbReference type="Rhea" id="RHEA:29395"/>
        <dbReference type="ChEBI" id="CHEBI:15377"/>
        <dbReference type="ChEBI" id="CHEBI:15378"/>
        <dbReference type="ChEBI" id="CHEBI:33019"/>
        <dbReference type="ChEBI" id="CHEBI:46398"/>
        <dbReference type="ChEBI" id="CHEBI:57865"/>
        <dbReference type="EC" id="3.6.1.9"/>
    </reaction>
</comment>
<feature type="active site" description="Proton acceptor" evidence="6">
    <location>
        <position position="70"/>
    </location>
</feature>
<protein>
    <recommendedName>
        <fullName evidence="6">dTTP/UTP pyrophosphatase</fullName>
        <shortName evidence="6">dTTPase/UTPase</shortName>
        <ecNumber evidence="6">3.6.1.9</ecNumber>
    </recommendedName>
    <alternativeName>
        <fullName evidence="6">Nucleoside triphosphate pyrophosphatase</fullName>
    </alternativeName>
    <alternativeName>
        <fullName evidence="6">Nucleotide pyrophosphatase</fullName>
        <shortName evidence="6">Nucleotide PPase</shortName>
    </alternativeName>
</protein>
<dbReference type="InterPro" id="IPR003697">
    <property type="entry name" value="Maf-like"/>
</dbReference>
<comment type="catalytic activity">
    <reaction evidence="6">
        <text>dTTP + H2O = dTMP + diphosphate + H(+)</text>
        <dbReference type="Rhea" id="RHEA:28534"/>
        <dbReference type="ChEBI" id="CHEBI:15377"/>
        <dbReference type="ChEBI" id="CHEBI:15378"/>
        <dbReference type="ChEBI" id="CHEBI:33019"/>
        <dbReference type="ChEBI" id="CHEBI:37568"/>
        <dbReference type="ChEBI" id="CHEBI:63528"/>
        <dbReference type="EC" id="3.6.1.9"/>
    </reaction>
</comment>
<evidence type="ECO:0000256" key="4">
    <source>
        <dbReference type="ARBA" id="ARBA00022801"/>
    </source>
</evidence>
<keyword evidence="8" id="KW-1185">Reference proteome</keyword>
<comment type="caution">
    <text evidence="7">The sequence shown here is derived from an EMBL/GenBank/DDBJ whole genome shotgun (WGS) entry which is preliminary data.</text>
</comment>
<dbReference type="NCBIfam" id="TIGR00172">
    <property type="entry name" value="maf"/>
    <property type="match status" value="1"/>
</dbReference>
<dbReference type="GO" id="GO:0009117">
    <property type="term" value="P:nucleotide metabolic process"/>
    <property type="evidence" value="ECO:0007669"/>
    <property type="project" value="UniProtKB-KW"/>
</dbReference>
<proteinExistence type="inferred from homology"/>
<evidence type="ECO:0000256" key="6">
    <source>
        <dbReference type="HAMAP-Rule" id="MF_00528"/>
    </source>
</evidence>
<comment type="function">
    <text evidence="6">Nucleoside triphosphate pyrophosphatase that hydrolyzes dTTP and UTP. May have a dual role in cell division arrest and in preventing the incorporation of modified nucleotides into cellular nucleic acids.</text>
</comment>
<dbReference type="GO" id="GO:0036218">
    <property type="term" value="F:dTTP diphosphatase activity"/>
    <property type="evidence" value="ECO:0007669"/>
    <property type="project" value="RHEA"/>
</dbReference>
<reference evidence="7 8" key="1">
    <citation type="submission" date="2019-03" db="EMBL/GenBank/DDBJ databases">
        <title>Genomic Encyclopedia of Type Strains, Phase IV (KMG-IV): sequencing the most valuable type-strain genomes for metagenomic binning, comparative biology and taxonomic classification.</title>
        <authorList>
            <person name="Goeker M."/>
        </authorList>
    </citation>
    <scope>NUCLEOTIDE SEQUENCE [LARGE SCALE GENOMIC DNA]</scope>
    <source>
        <strain evidence="7 8">DSM 24629</strain>
    </source>
</reference>
<dbReference type="Pfam" id="PF02545">
    <property type="entry name" value="Maf"/>
    <property type="match status" value="1"/>
</dbReference>
<evidence type="ECO:0000256" key="2">
    <source>
        <dbReference type="ARBA" id="ARBA00004496"/>
    </source>
</evidence>
<keyword evidence="4 6" id="KW-0378">Hydrolase</keyword>
<dbReference type="SUPFAM" id="SSF52972">
    <property type="entry name" value="ITPase-like"/>
    <property type="match status" value="1"/>
</dbReference>
<keyword evidence="5 6" id="KW-0546">Nucleotide metabolism</keyword>
<dbReference type="GO" id="GO:0005737">
    <property type="term" value="C:cytoplasm"/>
    <property type="evidence" value="ECO:0007669"/>
    <property type="project" value="UniProtKB-SubCell"/>
</dbReference>
<keyword evidence="3 6" id="KW-0963">Cytoplasm</keyword>
<name>A0A4R3MKJ9_9FIRM</name>
<dbReference type="RefSeq" id="WP_132251851.1">
    <property type="nucleotide sequence ID" value="NZ_SMAL01000004.1"/>
</dbReference>
<dbReference type="Proteomes" id="UP000294902">
    <property type="component" value="Unassembled WGS sequence"/>
</dbReference>
<dbReference type="Gene3D" id="3.90.950.10">
    <property type="match status" value="1"/>
</dbReference>
<evidence type="ECO:0000313" key="8">
    <source>
        <dbReference type="Proteomes" id="UP000294902"/>
    </source>
</evidence>
<feature type="site" description="Important for substrate specificity" evidence="6">
    <location>
        <position position="12"/>
    </location>
</feature>
<dbReference type="InterPro" id="IPR029001">
    <property type="entry name" value="ITPase-like_fam"/>
</dbReference>
<comment type="subcellular location">
    <subcellularLocation>
        <location evidence="2 6">Cytoplasm</location>
    </subcellularLocation>
</comment>
<evidence type="ECO:0000313" key="7">
    <source>
        <dbReference type="EMBL" id="TCT14973.1"/>
    </source>
</evidence>
<comment type="similarity">
    <text evidence="6">Belongs to the Maf family. YhdE subfamily.</text>
</comment>
<dbReference type="CDD" id="cd00555">
    <property type="entry name" value="Maf"/>
    <property type="match status" value="1"/>
</dbReference>
<dbReference type="PIRSF" id="PIRSF006305">
    <property type="entry name" value="Maf"/>
    <property type="match status" value="1"/>
</dbReference>